<dbReference type="RefSeq" id="WP_274943528.1">
    <property type="nucleotide sequence ID" value="NZ_JANWOI010000002.1"/>
</dbReference>
<dbReference type="PROSITE" id="PS00456">
    <property type="entry name" value="NA_SOLUT_SYMP_1"/>
    <property type="match status" value="1"/>
</dbReference>
<evidence type="ECO:0000256" key="4">
    <source>
        <dbReference type="ARBA" id="ARBA00022475"/>
    </source>
</evidence>
<feature type="transmembrane region" description="Helical" evidence="13">
    <location>
        <begin position="50"/>
        <end position="73"/>
    </location>
</feature>
<comment type="caution">
    <text evidence="14">The sequence shown here is derived from an EMBL/GenBank/DDBJ whole genome shotgun (WGS) entry which is preliminary data.</text>
</comment>
<feature type="transmembrane region" description="Helical" evidence="13">
    <location>
        <begin position="475"/>
        <end position="493"/>
    </location>
</feature>
<keyword evidence="15" id="KW-1185">Reference proteome</keyword>
<feature type="transmembrane region" description="Helical" evidence="13">
    <location>
        <begin position="79"/>
        <end position="100"/>
    </location>
</feature>
<evidence type="ECO:0000256" key="10">
    <source>
        <dbReference type="ARBA" id="ARBA00023136"/>
    </source>
</evidence>
<evidence type="ECO:0000256" key="13">
    <source>
        <dbReference type="SAM" id="Phobius"/>
    </source>
</evidence>
<dbReference type="NCBIfam" id="TIGR00813">
    <property type="entry name" value="sss"/>
    <property type="match status" value="1"/>
</dbReference>
<keyword evidence="6" id="KW-0769">Symport</keyword>
<dbReference type="AlphaFoldDB" id="A0A9X3TXK2"/>
<evidence type="ECO:0000256" key="7">
    <source>
        <dbReference type="ARBA" id="ARBA00022989"/>
    </source>
</evidence>
<evidence type="ECO:0000313" key="14">
    <source>
        <dbReference type="EMBL" id="MDA5193835.1"/>
    </source>
</evidence>
<evidence type="ECO:0000256" key="9">
    <source>
        <dbReference type="ARBA" id="ARBA00023065"/>
    </source>
</evidence>
<evidence type="ECO:0000256" key="12">
    <source>
        <dbReference type="RuleBase" id="RU362091"/>
    </source>
</evidence>
<keyword evidence="4" id="KW-1003">Cell membrane</keyword>
<evidence type="ECO:0000256" key="8">
    <source>
        <dbReference type="ARBA" id="ARBA00023053"/>
    </source>
</evidence>
<name>A0A9X3TXK2_9PROT</name>
<protein>
    <submittedName>
        <fullName evidence="14">Sodium/solute symporter</fullName>
    </submittedName>
</protein>
<dbReference type="CDD" id="cd11480">
    <property type="entry name" value="SLC5sbd_u4"/>
    <property type="match status" value="1"/>
</dbReference>
<dbReference type="Proteomes" id="UP001141619">
    <property type="component" value="Unassembled WGS sequence"/>
</dbReference>
<feature type="transmembrane region" description="Helical" evidence="13">
    <location>
        <begin position="6"/>
        <end position="29"/>
    </location>
</feature>
<dbReference type="GO" id="GO:0015293">
    <property type="term" value="F:symporter activity"/>
    <property type="evidence" value="ECO:0007669"/>
    <property type="project" value="UniProtKB-KW"/>
</dbReference>
<evidence type="ECO:0000256" key="6">
    <source>
        <dbReference type="ARBA" id="ARBA00022847"/>
    </source>
</evidence>
<keyword evidence="11" id="KW-0739">Sodium transport</keyword>
<feature type="transmembrane region" description="Helical" evidence="13">
    <location>
        <begin position="381"/>
        <end position="399"/>
    </location>
</feature>
<keyword evidence="3" id="KW-0813">Transport</keyword>
<dbReference type="PANTHER" id="PTHR48086:SF6">
    <property type="entry name" value="CATION_ACETATE SYMPORTER ACTP"/>
    <property type="match status" value="1"/>
</dbReference>
<dbReference type="GO" id="GO:0005886">
    <property type="term" value="C:plasma membrane"/>
    <property type="evidence" value="ECO:0007669"/>
    <property type="project" value="UniProtKB-SubCell"/>
</dbReference>
<feature type="transmembrane region" description="Helical" evidence="13">
    <location>
        <begin position="437"/>
        <end position="455"/>
    </location>
</feature>
<comment type="similarity">
    <text evidence="2 12">Belongs to the sodium:solute symporter (SSF) (TC 2.A.21) family.</text>
</comment>
<dbReference type="PANTHER" id="PTHR48086">
    <property type="entry name" value="SODIUM/PROLINE SYMPORTER-RELATED"/>
    <property type="match status" value="1"/>
</dbReference>
<keyword evidence="9" id="KW-0406">Ion transport</keyword>
<organism evidence="14 15">
    <name type="scientific">Govanella unica</name>
    <dbReference type="NCBI Taxonomy" id="2975056"/>
    <lineage>
        <taxon>Bacteria</taxon>
        <taxon>Pseudomonadati</taxon>
        <taxon>Pseudomonadota</taxon>
        <taxon>Alphaproteobacteria</taxon>
        <taxon>Emcibacterales</taxon>
        <taxon>Govanellaceae</taxon>
        <taxon>Govanella</taxon>
    </lineage>
</organism>
<dbReference type="GO" id="GO:0006814">
    <property type="term" value="P:sodium ion transport"/>
    <property type="evidence" value="ECO:0007669"/>
    <property type="project" value="UniProtKB-KW"/>
</dbReference>
<comment type="subcellular location">
    <subcellularLocation>
        <location evidence="1">Cell membrane</location>
        <topology evidence="1">Multi-pass membrane protein</topology>
    </subcellularLocation>
</comment>
<dbReference type="InterPro" id="IPR050277">
    <property type="entry name" value="Sodium:Solute_Symporter"/>
</dbReference>
<feature type="transmembrane region" description="Helical" evidence="13">
    <location>
        <begin position="158"/>
        <end position="177"/>
    </location>
</feature>
<accession>A0A9X3TXK2</accession>
<evidence type="ECO:0000256" key="2">
    <source>
        <dbReference type="ARBA" id="ARBA00006434"/>
    </source>
</evidence>
<feature type="transmembrane region" description="Helical" evidence="13">
    <location>
        <begin position="240"/>
        <end position="261"/>
    </location>
</feature>
<keyword evidence="10 13" id="KW-0472">Membrane</keyword>
<feature type="transmembrane region" description="Helical" evidence="13">
    <location>
        <begin position="184"/>
        <end position="205"/>
    </location>
</feature>
<dbReference type="InterPro" id="IPR038377">
    <property type="entry name" value="Na/Glc_symporter_sf"/>
</dbReference>
<evidence type="ECO:0000256" key="3">
    <source>
        <dbReference type="ARBA" id="ARBA00022448"/>
    </source>
</evidence>
<keyword evidence="5 13" id="KW-0812">Transmembrane</keyword>
<dbReference type="GO" id="GO:0015123">
    <property type="term" value="F:acetate transmembrane transporter activity"/>
    <property type="evidence" value="ECO:0007669"/>
    <property type="project" value="TreeGrafter"/>
</dbReference>
<gene>
    <name evidence="14" type="ORF">NYP16_07705</name>
</gene>
<dbReference type="PROSITE" id="PS50283">
    <property type="entry name" value="NA_SOLUT_SYMP_3"/>
    <property type="match status" value="1"/>
</dbReference>
<reference evidence="14" key="2">
    <citation type="journal article" date="2023" name="Syst. Appl. Microbiol.">
        <title>Govania unica gen. nov., sp. nov., a rare biosphere bacterium that represents a novel family in the class Alphaproteobacteria.</title>
        <authorList>
            <person name="Vandamme P."/>
            <person name="Peeters C."/>
            <person name="Hettiarachchi A."/>
            <person name="Cnockaert M."/>
            <person name="Carlier A."/>
        </authorList>
    </citation>
    <scope>NUCLEOTIDE SEQUENCE</scope>
    <source>
        <strain evidence="14">LMG 31809</strain>
    </source>
</reference>
<feature type="transmembrane region" description="Helical" evidence="13">
    <location>
        <begin position="121"/>
        <end position="138"/>
    </location>
</feature>
<proteinExistence type="inferred from homology"/>
<dbReference type="Gene3D" id="1.20.1730.10">
    <property type="entry name" value="Sodium/glucose cotransporter"/>
    <property type="match status" value="1"/>
</dbReference>
<dbReference type="EMBL" id="JANWOI010000002">
    <property type="protein sequence ID" value="MDA5193835.1"/>
    <property type="molecule type" value="Genomic_DNA"/>
</dbReference>
<dbReference type="InterPro" id="IPR001734">
    <property type="entry name" value="Na/solute_symporter"/>
</dbReference>
<evidence type="ECO:0000256" key="5">
    <source>
        <dbReference type="ARBA" id="ARBA00022692"/>
    </source>
</evidence>
<dbReference type="GO" id="GO:0006847">
    <property type="term" value="P:plasma membrane acetate transport"/>
    <property type="evidence" value="ECO:0007669"/>
    <property type="project" value="TreeGrafter"/>
</dbReference>
<feature type="transmembrane region" description="Helical" evidence="13">
    <location>
        <begin position="405"/>
        <end position="430"/>
    </location>
</feature>
<evidence type="ECO:0000313" key="15">
    <source>
        <dbReference type="Proteomes" id="UP001141619"/>
    </source>
</evidence>
<dbReference type="InterPro" id="IPR018212">
    <property type="entry name" value="Na/solute_symporter_CS"/>
</dbReference>
<keyword evidence="7 13" id="KW-1133">Transmembrane helix</keyword>
<sequence>MTETAVNWTSVGMFLAVLSGTLVITWWAARRTRTASDFYAASRGITGFQNGLAITGDFISASTFLGISALIYAYGYDGLLYVIGALLGWPILLFLIAEPLRNLGKYSFADICSFRLGERPMRSYAACASLVAIMFYLIGQMVGAGKLIQVLFGLPYEYAIILIGVLMVLYVSFGGMIATTWVQIIKAVLLLIGGTLMALLIMAQFDFDFGKLFGAATEKSPLGEAIMKPGTLMTSPWQTLSLGLALCFGPLGLPHILMRFFTVPNAKEARKSVFWATGFIGYFFLLVFVIGFGATALIPHGDPTYFTADGNLIGGNNMSAVHVAHVVGDGALMGFVSAVAFATIVAVVSGLTLSAAATVAYDLYGHVFNRSNVTEKQILRVSRIVPFVVGALAIWFGLLFKDQNIAVIVIESLAIAGSSTFPVLLLAIYWKPLTTRGAFWGGMIGLVVAIALAVMGPKVWVDVLHYSDPLFPLDFPTLVAMPLTFVLCWLFSITDRAGQDAAHDAAYRRQTIRAETGIGSEGAAKH</sequence>
<reference evidence="14" key="1">
    <citation type="submission" date="2022-08" db="EMBL/GenBank/DDBJ databases">
        <authorList>
            <person name="Vandamme P."/>
            <person name="Hettiarachchi A."/>
            <person name="Peeters C."/>
            <person name="Cnockaert M."/>
            <person name="Carlier A."/>
        </authorList>
    </citation>
    <scope>NUCLEOTIDE SEQUENCE</scope>
    <source>
        <strain evidence="14">LMG 31809</strain>
    </source>
</reference>
<evidence type="ECO:0000256" key="11">
    <source>
        <dbReference type="ARBA" id="ARBA00023201"/>
    </source>
</evidence>
<feature type="transmembrane region" description="Helical" evidence="13">
    <location>
        <begin position="273"/>
        <end position="298"/>
    </location>
</feature>
<feature type="transmembrane region" description="Helical" evidence="13">
    <location>
        <begin position="335"/>
        <end position="361"/>
    </location>
</feature>
<dbReference type="Pfam" id="PF00474">
    <property type="entry name" value="SSF"/>
    <property type="match status" value="1"/>
</dbReference>
<evidence type="ECO:0000256" key="1">
    <source>
        <dbReference type="ARBA" id="ARBA00004651"/>
    </source>
</evidence>
<keyword evidence="8" id="KW-0915">Sodium</keyword>